<keyword evidence="2" id="KW-1185">Reference proteome</keyword>
<dbReference type="Proteomes" id="UP000463883">
    <property type="component" value="Chromosome"/>
</dbReference>
<evidence type="ECO:0000313" key="2">
    <source>
        <dbReference type="Proteomes" id="UP000463883"/>
    </source>
</evidence>
<proteinExistence type="predicted"/>
<reference evidence="1 2" key="1">
    <citation type="submission" date="2020-01" db="EMBL/GenBank/DDBJ databases">
        <title>Genomic analysis of Aminipila sp. CBA3637.</title>
        <authorList>
            <person name="Kim Y.B."/>
            <person name="Roh S.W."/>
        </authorList>
    </citation>
    <scope>NUCLEOTIDE SEQUENCE [LARGE SCALE GENOMIC DNA]</scope>
    <source>
        <strain evidence="1 2">CBA3637</strain>
    </source>
</reference>
<dbReference type="RefSeq" id="WP_162362697.1">
    <property type="nucleotide sequence ID" value="NZ_CP047591.1"/>
</dbReference>
<evidence type="ECO:0000313" key="1">
    <source>
        <dbReference type="EMBL" id="QHI72930.1"/>
    </source>
</evidence>
<name>A0A6P1ME54_9FIRM</name>
<dbReference type="EMBL" id="CP047591">
    <property type="protein sequence ID" value="QHI72930.1"/>
    <property type="molecule type" value="Genomic_DNA"/>
</dbReference>
<dbReference type="KEGG" id="amic:Ami3637_11410"/>
<protein>
    <submittedName>
        <fullName evidence="1">Uncharacterized protein</fullName>
    </submittedName>
</protein>
<sequence>MTLNEVKVRRDLLMESIMGNEHLSKIFYDGQQGLPKESEYIKKLKLLNEAVETESSNDCGCGKNMRLNTLENLLHETEAIWKELQC</sequence>
<accession>A0A6P1ME54</accession>
<dbReference type="AlphaFoldDB" id="A0A6P1ME54"/>
<organism evidence="1 2">
    <name type="scientific">Aminipila terrae</name>
    <dbReference type="NCBI Taxonomy" id="2697030"/>
    <lineage>
        <taxon>Bacteria</taxon>
        <taxon>Bacillati</taxon>
        <taxon>Bacillota</taxon>
        <taxon>Clostridia</taxon>
        <taxon>Peptostreptococcales</taxon>
        <taxon>Anaerovoracaceae</taxon>
        <taxon>Aminipila</taxon>
    </lineage>
</organism>
<gene>
    <name evidence="1" type="ORF">Ami3637_11410</name>
</gene>